<evidence type="ECO:0000256" key="5">
    <source>
        <dbReference type="ARBA" id="ARBA00022984"/>
    </source>
</evidence>
<evidence type="ECO:0000256" key="4">
    <source>
        <dbReference type="ARBA" id="ARBA00022960"/>
    </source>
</evidence>
<dbReference type="PROSITE" id="PS52029">
    <property type="entry name" value="LD_TPASE"/>
    <property type="match status" value="1"/>
</dbReference>
<gene>
    <name evidence="10" type="ORF">IPV69_21420</name>
</gene>
<evidence type="ECO:0000256" key="7">
    <source>
        <dbReference type="PROSITE-ProRule" id="PRU01373"/>
    </source>
</evidence>
<proteinExistence type="inferred from homology"/>
<evidence type="ECO:0000256" key="8">
    <source>
        <dbReference type="SAM" id="MobiDB-lite"/>
    </source>
</evidence>
<keyword evidence="4 7" id="KW-0133">Cell shape</keyword>
<dbReference type="Proteomes" id="UP000593765">
    <property type="component" value="Chromosome"/>
</dbReference>
<dbReference type="InterPro" id="IPR050979">
    <property type="entry name" value="LD-transpeptidase"/>
</dbReference>
<evidence type="ECO:0000313" key="11">
    <source>
        <dbReference type="Proteomes" id="UP000593765"/>
    </source>
</evidence>
<comment type="pathway">
    <text evidence="1 7">Cell wall biogenesis; peptidoglycan biosynthesis.</text>
</comment>
<dbReference type="InterPro" id="IPR018392">
    <property type="entry name" value="LysM"/>
</dbReference>
<feature type="active site" description="Proton donor/acceptor" evidence="7">
    <location>
        <position position="344"/>
    </location>
</feature>
<dbReference type="UniPathway" id="UPA00219"/>
<keyword evidence="3" id="KW-0808">Transferase</keyword>
<evidence type="ECO:0000259" key="9">
    <source>
        <dbReference type="PROSITE" id="PS52029"/>
    </source>
</evidence>
<dbReference type="Gene3D" id="2.40.440.10">
    <property type="entry name" value="L,D-transpeptidase catalytic domain-like"/>
    <property type="match status" value="1"/>
</dbReference>
<dbReference type="EMBL" id="CP063458">
    <property type="protein sequence ID" value="QOV88764.1"/>
    <property type="molecule type" value="Genomic_DNA"/>
</dbReference>
<dbReference type="AlphaFoldDB" id="A0A7M2WU16"/>
<keyword evidence="11" id="KW-1185">Reference proteome</keyword>
<reference evidence="10 11" key="1">
    <citation type="submission" date="2020-10" db="EMBL/GenBank/DDBJ databases">
        <title>Wide distribution of Phycisphaera-like planctomycetes from WD2101 soil group in peatlands and genome analysis of the first cultivated representative.</title>
        <authorList>
            <person name="Dedysh S.N."/>
            <person name="Beletsky A.V."/>
            <person name="Ivanova A."/>
            <person name="Kulichevskaya I.S."/>
            <person name="Suzina N.E."/>
            <person name="Philippov D.A."/>
            <person name="Rakitin A.L."/>
            <person name="Mardanov A.V."/>
            <person name="Ravin N.V."/>
        </authorList>
    </citation>
    <scope>NUCLEOTIDE SEQUENCE [LARGE SCALE GENOMIC DNA]</scope>
    <source>
        <strain evidence="10 11">M1803</strain>
    </source>
</reference>
<dbReference type="Gene3D" id="3.10.350.10">
    <property type="entry name" value="LysM domain"/>
    <property type="match status" value="1"/>
</dbReference>
<feature type="region of interest" description="Disordered" evidence="8">
    <location>
        <begin position="95"/>
        <end position="118"/>
    </location>
</feature>
<dbReference type="InterPro" id="IPR005490">
    <property type="entry name" value="LD_TPept_cat_dom"/>
</dbReference>
<dbReference type="KEGG" id="hbs:IPV69_21420"/>
<keyword evidence="5 7" id="KW-0573">Peptidoglycan synthesis</keyword>
<evidence type="ECO:0000256" key="1">
    <source>
        <dbReference type="ARBA" id="ARBA00004752"/>
    </source>
</evidence>
<feature type="domain" description="L,D-TPase catalytic" evidence="9">
    <location>
        <begin position="245"/>
        <end position="385"/>
    </location>
</feature>
<dbReference type="SUPFAM" id="SSF141523">
    <property type="entry name" value="L,D-transpeptidase catalytic domain-like"/>
    <property type="match status" value="1"/>
</dbReference>
<dbReference type="Pfam" id="PF01476">
    <property type="entry name" value="LysM"/>
    <property type="match status" value="1"/>
</dbReference>
<organism evidence="10 11">
    <name type="scientific">Humisphaera borealis</name>
    <dbReference type="NCBI Taxonomy" id="2807512"/>
    <lineage>
        <taxon>Bacteria</taxon>
        <taxon>Pseudomonadati</taxon>
        <taxon>Planctomycetota</taxon>
        <taxon>Phycisphaerae</taxon>
        <taxon>Tepidisphaerales</taxon>
        <taxon>Tepidisphaeraceae</taxon>
        <taxon>Humisphaera</taxon>
    </lineage>
</organism>
<dbReference type="GO" id="GO:0071972">
    <property type="term" value="F:peptidoglycan L,D-transpeptidase activity"/>
    <property type="evidence" value="ECO:0007669"/>
    <property type="project" value="TreeGrafter"/>
</dbReference>
<dbReference type="PANTHER" id="PTHR30582">
    <property type="entry name" value="L,D-TRANSPEPTIDASE"/>
    <property type="match status" value="1"/>
</dbReference>
<evidence type="ECO:0000313" key="10">
    <source>
        <dbReference type="EMBL" id="QOV88764.1"/>
    </source>
</evidence>
<feature type="region of interest" description="Disordered" evidence="8">
    <location>
        <begin position="41"/>
        <end position="61"/>
    </location>
</feature>
<dbReference type="RefSeq" id="WP_206291767.1">
    <property type="nucleotide sequence ID" value="NZ_CP063458.1"/>
</dbReference>
<evidence type="ECO:0000256" key="3">
    <source>
        <dbReference type="ARBA" id="ARBA00022679"/>
    </source>
</evidence>
<name>A0A7M2WU16_9BACT</name>
<dbReference type="GO" id="GO:0016740">
    <property type="term" value="F:transferase activity"/>
    <property type="evidence" value="ECO:0007669"/>
    <property type="project" value="UniProtKB-KW"/>
</dbReference>
<dbReference type="InterPro" id="IPR036779">
    <property type="entry name" value="LysM_dom_sf"/>
</dbReference>
<comment type="similarity">
    <text evidence="2">Belongs to the YkuD family.</text>
</comment>
<dbReference type="Pfam" id="PF03734">
    <property type="entry name" value="YkuD"/>
    <property type="match status" value="1"/>
</dbReference>
<dbReference type="InterPro" id="IPR038063">
    <property type="entry name" value="Transpep_catalytic_dom"/>
</dbReference>
<sequence>MPFISSRRFWTKVSRASAVVLLAVLLAGAFVYLQKTKPAGATDGANVAPVSPGGSGSASIVTGQTGQLVQPTAPKDSGSALPPLKPVNAKVPAKTDAAKADAGKAAAAKVTPPPQPGKAYVPPAPSAPIANADKVILDAKARLDAGDFVGVRALLNDGICNEQFKGVAADQARALQANANNQLLFTPTPVANDPYTQMAKIENSGSLRAIARQHAVSWELICRINNTTDRRIRVGQQLKTPFGPFHAVVWKQAYRMDLFLGGLPGEPGALYVTSLPVGLGKDDSTPTGLWTVVPGGKMKNPAWTNPRSGEHYEGYDPKNPLGGYWIALKGEEGNAVGKTSYGIHGTIEPDSIGKQASMGCVRLKVEDVQLVYDMMSDGKSRVLVRE</sequence>
<protein>
    <submittedName>
        <fullName evidence="10">L,D-transpeptidase family protein</fullName>
    </submittedName>
</protein>
<evidence type="ECO:0000256" key="2">
    <source>
        <dbReference type="ARBA" id="ARBA00005992"/>
    </source>
</evidence>
<dbReference type="GO" id="GO:0008360">
    <property type="term" value="P:regulation of cell shape"/>
    <property type="evidence" value="ECO:0007669"/>
    <property type="project" value="UniProtKB-UniRule"/>
</dbReference>
<feature type="active site" description="Nucleophile" evidence="7">
    <location>
        <position position="360"/>
    </location>
</feature>
<dbReference type="GO" id="GO:0005576">
    <property type="term" value="C:extracellular region"/>
    <property type="evidence" value="ECO:0007669"/>
    <property type="project" value="TreeGrafter"/>
</dbReference>
<dbReference type="CDD" id="cd16913">
    <property type="entry name" value="YkuD_like"/>
    <property type="match status" value="1"/>
</dbReference>
<dbReference type="GO" id="GO:0071555">
    <property type="term" value="P:cell wall organization"/>
    <property type="evidence" value="ECO:0007669"/>
    <property type="project" value="UniProtKB-UniRule"/>
</dbReference>
<dbReference type="GO" id="GO:0018104">
    <property type="term" value="P:peptidoglycan-protein cross-linking"/>
    <property type="evidence" value="ECO:0007669"/>
    <property type="project" value="TreeGrafter"/>
</dbReference>
<keyword evidence="6 7" id="KW-0961">Cell wall biogenesis/degradation</keyword>
<accession>A0A7M2WU16</accession>
<evidence type="ECO:0000256" key="6">
    <source>
        <dbReference type="ARBA" id="ARBA00023316"/>
    </source>
</evidence>